<keyword evidence="4" id="KW-1185">Reference proteome</keyword>
<name>A0AA41U370_9ACTN</name>
<dbReference type="RefSeq" id="WP_235057246.1">
    <property type="nucleotide sequence ID" value="NZ_JAKFHA010000034.1"/>
</dbReference>
<protein>
    <submittedName>
        <fullName evidence="3">VOC family protein</fullName>
    </submittedName>
</protein>
<dbReference type="Pfam" id="PF00903">
    <property type="entry name" value="Glyoxalase"/>
    <property type="match status" value="1"/>
</dbReference>
<dbReference type="EMBL" id="JAKFHA010000034">
    <property type="protein sequence ID" value="MCF2532468.1"/>
    <property type="molecule type" value="Genomic_DNA"/>
</dbReference>
<proteinExistence type="predicted"/>
<gene>
    <name evidence="3" type="ORF">LZ495_35370</name>
</gene>
<evidence type="ECO:0000313" key="3">
    <source>
        <dbReference type="EMBL" id="MCF2532468.1"/>
    </source>
</evidence>
<evidence type="ECO:0000259" key="2">
    <source>
        <dbReference type="PROSITE" id="PS51819"/>
    </source>
</evidence>
<dbReference type="GO" id="GO:0004462">
    <property type="term" value="F:lactoylglutathione lyase activity"/>
    <property type="evidence" value="ECO:0007669"/>
    <property type="project" value="InterPro"/>
</dbReference>
<organism evidence="3 4">
    <name type="scientific">Yinghuangia soli</name>
    <dbReference type="NCBI Taxonomy" id="2908204"/>
    <lineage>
        <taxon>Bacteria</taxon>
        <taxon>Bacillati</taxon>
        <taxon>Actinomycetota</taxon>
        <taxon>Actinomycetes</taxon>
        <taxon>Kitasatosporales</taxon>
        <taxon>Streptomycetaceae</taxon>
        <taxon>Yinghuangia</taxon>
    </lineage>
</organism>
<reference evidence="3" key="1">
    <citation type="submission" date="2022-01" db="EMBL/GenBank/DDBJ databases">
        <title>Genome-Based Taxonomic Classification of the Phylum Actinobacteria.</title>
        <authorList>
            <person name="Gao Y."/>
        </authorList>
    </citation>
    <scope>NUCLEOTIDE SEQUENCE</scope>
    <source>
        <strain evidence="3">KLBMP 8922</strain>
    </source>
</reference>
<keyword evidence="1" id="KW-0479">Metal-binding</keyword>
<feature type="domain" description="VOC" evidence="2">
    <location>
        <begin position="4"/>
        <end position="125"/>
    </location>
</feature>
<dbReference type="GO" id="GO:0046872">
    <property type="term" value="F:metal ion binding"/>
    <property type="evidence" value="ECO:0007669"/>
    <property type="project" value="UniProtKB-KW"/>
</dbReference>
<dbReference type="InterPro" id="IPR004360">
    <property type="entry name" value="Glyas_Fos-R_dOase_dom"/>
</dbReference>
<dbReference type="PROSITE" id="PS00934">
    <property type="entry name" value="GLYOXALASE_I_1"/>
    <property type="match status" value="1"/>
</dbReference>
<dbReference type="Gene3D" id="3.10.180.10">
    <property type="entry name" value="2,3-Dihydroxybiphenyl 1,2-Dioxygenase, domain 1"/>
    <property type="match status" value="1"/>
</dbReference>
<dbReference type="AlphaFoldDB" id="A0AA41U370"/>
<dbReference type="InterPro" id="IPR037523">
    <property type="entry name" value="VOC_core"/>
</dbReference>
<dbReference type="InterPro" id="IPR018146">
    <property type="entry name" value="Glyoxalase_1_CS"/>
</dbReference>
<evidence type="ECO:0000313" key="4">
    <source>
        <dbReference type="Proteomes" id="UP001165378"/>
    </source>
</evidence>
<dbReference type="Proteomes" id="UP001165378">
    <property type="component" value="Unassembled WGS sequence"/>
</dbReference>
<dbReference type="SUPFAM" id="SSF54593">
    <property type="entry name" value="Glyoxalase/Bleomycin resistance protein/Dihydroxybiphenyl dioxygenase"/>
    <property type="match status" value="1"/>
</dbReference>
<sequence length="128" mass="13368">MILGFSHVQLVVRDVGVSAAFYRAVLGMRDLASGVLESGPYAALRHPTAGFVVGMQTAMPGDESGTSTAGIDHLSFAVADLGALERLRGELAAAGFAPGDVFEEAVSHNFRVTDPDGLVVELSAPKRR</sequence>
<dbReference type="PROSITE" id="PS51819">
    <property type="entry name" value="VOC"/>
    <property type="match status" value="1"/>
</dbReference>
<comment type="caution">
    <text evidence="3">The sequence shown here is derived from an EMBL/GenBank/DDBJ whole genome shotgun (WGS) entry which is preliminary data.</text>
</comment>
<dbReference type="CDD" id="cd06587">
    <property type="entry name" value="VOC"/>
    <property type="match status" value="1"/>
</dbReference>
<dbReference type="InterPro" id="IPR029068">
    <property type="entry name" value="Glyas_Bleomycin-R_OHBP_Dase"/>
</dbReference>
<evidence type="ECO:0000256" key="1">
    <source>
        <dbReference type="ARBA" id="ARBA00022723"/>
    </source>
</evidence>
<accession>A0AA41U370</accession>